<keyword evidence="1" id="KW-1133">Transmembrane helix</keyword>
<keyword evidence="1" id="KW-0472">Membrane</keyword>
<dbReference type="AlphaFoldDB" id="A0A1F7VEJ3"/>
<dbReference type="EMBL" id="MGER01000026">
    <property type="protein sequence ID" value="OGL88538.1"/>
    <property type="molecule type" value="Genomic_DNA"/>
</dbReference>
<evidence type="ECO:0000256" key="1">
    <source>
        <dbReference type="SAM" id="Phobius"/>
    </source>
</evidence>
<dbReference type="Proteomes" id="UP000178264">
    <property type="component" value="Unassembled WGS sequence"/>
</dbReference>
<evidence type="ECO:0000313" key="3">
    <source>
        <dbReference type="EMBL" id="OGL88538.1"/>
    </source>
</evidence>
<feature type="transmembrane region" description="Helical" evidence="1">
    <location>
        <begin position="7"/>
        <end position="28"/>
    </location>
</feature>
<protein>
    <recommendedName>
        <fullName evidence="2">PEGA domain-containing protein</fullName>
    </recommendedName>
</protein>
<evidence type="ECO:0000313" key="4">
    <source>
        <dbReference type="Proteomes" id="UP000178264"/>
    </source>
</evidence>
<comment type="caution">
    <text evidence="3">The sequence shown here is derived from an EMBL/GenBank/DDBJ whole genome shotgun (WGS) entry which is preliminary data.</text>
</comment>
<accession>A0A1F7VEJ3</accession>
<organism evidence="3 4">
    <name type="scientific">Candidatus Uhrbacteria bacterium RIFCSPLOWO2_02_FULL_49_11</name>
    <dbReference type="NCBI Taxonomy" id="1802409"/>
    <lineage>
        <taxon>Bacteria</taxon>
        <taxon>Candidatus Uhriibacteriota</taxon>
    </lineage>
</organism>
<dbReference type="SUPFAM" id="SSF82171">
    <property type="entry name" value="DPP6 N-terminal domain-like"/>
    <property type="match status" value="1"/>
</dbReference>
<feature type="domain" description="PEGA" evidence="2">
    <location>
        <begin position="44"/>
        <end position="100"/>
    </location>
</feature>
<sequence>MTRTTRRIIAGSFILAFLIAAPLIILYASGYRYNRKRGTIQGTGAITISTKPKGATVAMNGIVQNELTPFRITQLFPTTYHLKIEKQGYTSWETTAVVEPWENKLYPSVRLFSLTSPEALPSSCAYHSVLSHNPSSSWTLLSSSSTDPFVLFNADNKKCVSLNTKGALIATAESLTGNSFAMLTQTRQTILTLVTPSLIGKDNIKSIPLKRTATHFALLNDRDAWVWDSASISRVLNLGSQYLNAKLNVIDILPMHDGLYTLETDSTGSVALRLRNNEDPNVYRTLLNLALSTESQFIGHSPADTITLLDRRNPRVVLIDLADTTIAPLEFPLITHAAWSKNSEYLILSNDHEISLYHYDKKKNDQRAVLLTRISDTIRSVLLIPEIGYAAYATPTHLSFISIDPEIDAYPHTPFSLPESVILGFSSDTLYLASQNTIFRYEVP</sequence>
<dbReference type="Pfam" id="PF08308">
    <property type="entry name" value="PEGA"/>
    <property type="match status" value="1"/>
</dbReference>
<name>A0A1F7VEJ3_9BACT</name>
<dbReference type="InterPro" id="IPR013229">
    <property type="entry name" value="PEGA"/>
</dbReference>
<reference evidence="3 4" key="1">
    <citation type="journal article" date="2016" name="Nat. Commun.">
        <title>Thousands of microbial genomes shed light on interconnected biogeochemical processes in an aquifer system.</title>
        <authorList>
            <person name="Anantharaman K."/>
            <person name="Brown C.T."/>
            <person name="Hug L.A."/>
            <person name="Sharon I."/>
            <person name="Castelle C.J."/>
            <person name="Probst A.J."/>
            <person name="Thomas B.C."/>
            <person name="Singh A."/>
            <person name="Wilkins M.J."/>
            <person name="Karaoz U."/>
            <person name="Brodie E.L."/>
            <person name="Williams K.H."/>
            <person name="Hubbard S.S."/>
            <person name="Banfield J.F."/>
        </authorList>
    </citation>
    <scope>NUCLEOTIDE SEQUENCE [LARGE SCALE GENOMIC DNA]</scope>
</reference>
<proteinExistence type="predicted"/>
<evidence type="ECO:0000259" key="2">
    <source>
        <dbReference type="Pfam" id="PF08308"/>
    </source>
</evidence>
<gene>
    <name evidence="3" type="ORF">A3I42_03005</name>
</gene>
<keyword evidence="1" id="KW-0812">Transmembrane</keyword>